<feature type="transmembrane region" description="Helical" evidence="1">
    <location>
        <begin position="182"/>
        <end position="200"/>
    </location>
</feature>
<dbReference type="RefSeq" id="WP_303494058.1">
    <property type="nucleotide sequence ID" value="NZ_JAUOPB010000019.1"/>
</dbReference>
<gene>
    <name evidence="2" type="ORF">Q4521_20265</name>
</gene>
<accession>A0AAW7XC73</accession>
<dbReference type="AlphaFoldDB" id="A0AAW7XC73"/>
<keyword evidence="1" id="KW-0812">Transmembrane</keyword>
<protein>
    <recommendedName>
        <fullName evidence="4">Peptidase M48 domain-containing protein</fullName>
    </recommendedName>
</protein>
<feature type="transmembrane region" description="Helical" evidence="1">
    <location>
        <begin position="29"/>
        <end position="52"/>
    </location>
</feature>
<keyword evidence="1" id="KW-0472">Membrane</keyword>
<keyword evidence="1" id="KW-1133">Transmembrane helix</keyword>
<dbReference type="Proteomes" id="UP001169760">
    <property type="component" value="Unassembled WGS sequence"/>
</dbReference>
<evidence type="ECO:0000256" key="1">
    <source>
        <dbReference type="SAM" id="Phobius"/>
    </source>
</evidence>
<evidence type="ECO:0008006" key="4">
    <source>
        <dbReference type="Google" id="ProtNLM"/>
    </source>
</evidence>
<name>A0AAW7XC73_9GAMM</name>
<evidence type="ECO:0000313" key="2">
    <source>
        <dbReference type="EMBL" id="MDO6424835.1"/>
    </source>
</evidence>
<reference evidence="2" key="1">
    <citation type="submission" date="2023-07" db="EMBL/GenBank/DDBJ databases">
        <title>Genome content predicts the carbon catabolic preferences of heterotrophic bacteria.</title>
        <authorList>
            <person name="Gralka M."/>
        </authorList>
    </citation>
    <scope>NUCLEOTIDE SEQUENCE</scope>
    <source>
        <strain evidence="2">I3M17_2</strain>
    </source>
</reference>
<dbReference type="EMBL" id="JAUOPB010000019">
    <property type="protein sequence ID" value="MDO6424835.1"/>
    <property type="molecule type" value="Genomic_DNA"/>
</dbReference>
<sequence length="532" mass="61195">MWFFIYIFRKLRNFLVDSFSSSAPVALEITYLLFFGFSFHSLLIVVAAIIYMSSVSMLEMTLLANRKSMLELFKFVDKINPSNFTEVSQHDWLRGLEKDGIEIDKKTSMSFRMMFKSLKIFVPKDNIPTQDSLPIQVVTFPTLLGNWIFVPSKYEKMSGLQKFQLLHEIGHLNMRAISLSKYNSTIGLLVFLCAALFVLYRDGFSLIGLAIVFLLLLLEAANTFLMSSNTLNCQIADEMEADNFAFKHAKPEWFKAFPPLAVAKKFCLRSGHTPATQKIWINHFVDAIETLSKGESQQDCLDRHYPKSNYRKTLTAINYLKAGVFLCAVFIYSSPTLTQALALLAISLCFAFAILLFSSTVTSFGELLLRSFKKEEDRESSISFMRKYVCWFTLNSNKHPIIKRALLDSLRTFCLKQLDNYDNENNSEESNAPQRSLFESHQEFDIYCDRGKAINYIFHGKELNCEIDYLEFNISTRRITVYTKDSKQLDLGARIQWLVFPDLAKEQNIYVIRTKDGKAQDGVEVPMKIKTE</sequence>
<feature type="transmembrane region" description="Helical" evidence="1">
    <location>
        <begin position="316"/>
        <end position="334"/>
    </location>
</feature>
<comment type="caution">
    <text evidence="2">The sequence shown here is derived from an EMBL/GenBank/DDBJ whole genome shotgun (WGS) entry which is preliminary data.</text>
</comment>
<proteinExistence type="predicted"/>
<feature type="transmembrane region" description="Helical" evidence="1">
    <location>
        <begin position="206"/>
        <end position="225"/>
    </location>
</feature>
<feature type="transmembrane region" description="Helical" evidence="1">
    <location>
        <begin position="340"/>
        <end position="369"/>
    </location>
</feature>
<evidence type="ECO:0000313" key="3">
    <source>
        <dbReference type="Proteomes" id="UP001169760"/>
    </source>
</evidence>
<organism evidence="2 3">
    <name type="scientific">Saccharophagus degradans</name>
    <dbReference type="NCBI Taxonomy" id="86304"/>
    <lineage>
        <taxon>Bacteria</taxon>
        <taxon>Pseudomonadati</taxon>
        <taxon>Pseudomonadota</taxon>
        <taxon>Gammaproteobacteria</taxon>
        <taxon>Cellvibrionales</taxon>
        <taxon>Cellvibrionaceae</taxon>
        <taxon>Saccharophagus</taxon>
    </lineage>
</organism>